<dbReference type="GO" id="GO:0042981">
    <property type="term" value="P:regulation of apoptotic process"/>
    <property type="evidence" value="ECO:0007669"/>
    <property type="project" value="TreeGrafter"/>
</dbReference>
<evidence type="ECO:0000256" key="4">
    <source>
        <dbReference type="ARBA" id="ARBA00022670"/>
    </source>
</evidence>
<proteinExistence type="predicted"/>
<dbReference type="PROSITE" id="PS00973">
    <property type="entry name" value="USP_2"/>
    <property type="match status" value="1"/>
</dbReference>
<reference evidence="10" key="3">
    <citation type="submission" date="2025-09" db="UniProtKB">
        <authorList>
            <consortium name="Ensembl"/>
        </authorList>
    </citation>
    <scope>IDENTIFICATION</scope>
</reference>
<dbReference type="PROSITE" id="PS00972">
    <property type="entry name" value="USP_1"/>
    <property type="match status" value="1"/>
</dbReference>
<sequence length="1110" mass="122483">MPIVDKLKEALKPGRKDSSAGDDSDLNKLLASSAKKVLLQKIEFEPASKGFSYQLDSLKTKYVILNPRGSEGATSGQRASTEPAQIKRQVSDNQCGGQSDGIPAPQKMLFPGNRLSMRWERVYRVGAGLHNLGNTCFLNSTVQCLTYTPPLANYLLSKEHSRACHQSGFCMICIMQNHIIQAFANTGNAIKPVSFIRDLKKIARHFRFGSQEDAHEFLRYTIDAMQKACLNSYPKLDRTTQATTLVHQIFGGYLRSRVKCSICKSVSDTYDPYLDIAVEIRQAANIVRALELFVKPDVLSGENAYMCAKCKKKVPATKRFTVHRTSNVLTLSLKRFANFSGGKITKDVGYPEFLNIRPYMSQSTGDPVMYGLYAVLVHSGYSCHAGHYYCYVKASNGQWYQMNDSMVHSSNIKVVLNQQAYVLFYLRIPETKKNVDGQITKQGMGKNVATSEQFRKTNLNRPLSSPQVTKKLDPFQLRKIQSVEGGLGIPVSRNGANISQQPNKMSNGTSSSSHAPTRIPSGPMLIEEPFKKLKKPCPPQQPQARSSTPAPSNGVAGRSDGGDRRHGNQGARGLAASTSLKSLSDSSSADTSDSKDSMGTKSAPVGGTSTPPRNVSNGMASPAKSVERVGTEEQKTVKLKPLALNNITSSPTGTTSPPPAKKLALSAKKVRLEAPVGPFHSPKLQSPPAAHHVHSGIPSKRQSPQKSNSTLSPKTNGLQPHLPKIPKPTETPSLSEPGPSSSATPLKKKNKKRRHSEMEGGEREPALAYVIPDIPAEPELIEPASERKRRKRRKKRKREEEDGDAAENHRERVQSHLEASPPAQEEDWCQGGSWRLSPPDQRALEQPKQPHPQPKSKLQLVPVVLQCDANQGEQSMDTVTMMKRRRRKKKRRLEEGPEEATLTRSDTVVENGAGDSTAPKKLKKRRLKEEVKQWEESRRCCSGDQRSDTEAAEALPKKGTVESTAGVIVWDSQVKDGYKRSKAPAAEAVEGGPGDVPHPAPMVWDGKRSGGVVEELLKNSLDKAYGTQVLSWEGEASAISRDAIDDTRDARTDMVIDEWDEDFDSGKVKKMKKYKREKRRSGNIFQKIQDRRSMWSVTPGAKKTGFGYRH</sequence>
<feature type="compositionally biased region" description="Polar residues" evidence="8">
    <location>
        <begin position="700"/>
        <end position="718"/>
    </location>
</feature>
<evidence type="ECO:0000256" key="3">
    <source>
        <dbReference type="ARBA" id="ARBA00022553"/>
    </source>
</evidence>
<feature type="compositionally biased region" description="Basic and acidic residues" evidence="8">
    <location>
        <begin position="927"/>
        <end position="960"/>
    </location>
</feature>
<dbReference type="PANTHER" id="PTHR24006">
    <property type="entry name" value="UBIQUITIN CARBOXYL-TERMINAL HYDROLASE"/>
    <property type="match status" value="1"/>
</dbReference>
<feature type="compositionally biased region" description="Basic and acidic residues" evidence="8">
    <location>
        <begin position="756"/>
        <end position="765"/>
    </location>
</feature>
<evidence type="ECO:0000313" key="10">
    <source>
        <dbReference type="Ensembl" id="ENSOMYP00000034858.2"/>
    </source>
</evidence>
<dbReference type="InterPro" id="IPR018200">
    <property type="entry name" value="USP_CS"/>
</dbReference>
<feature type="compositionally biased region" description="Polar residues" evidence="8">
    <location>
        <begin position="868"/>
        <end position="878"/>
    </location>
</feature>
<dbReference type="GO" id="GO:0004843">
    <property type="term" value="F:cysteine-type deubiquitinase activity"/>
    <property type="evidence" value="ECO:0007669"/>
    <property type="project" value="UniProtKB-EC"/>
</dbReference>
<keyword evidence="4" id="KW-0645">Protease</keyword>
<feature type="compositionally biased region" description="Basic and acidic residues" evidence="8">
    <location>
        <begin position="1"/>
        <end position="19"/>
    </location>
</feature>
<dbReference type="PROSITE" id="PS50235">
    <property type="entry name" value="USP_3"/>
    <property type="match status" value="1"/>
</dbReference>
<dbReference type="PANTHER" id="PTHR24006:SF653">
    <property type="entry name" value="UBIQUITIN CARBOXYL-TERMINAL HYDROLASE 36"/>
    <property type="match status" value="1"/>
</dbReference>
<accession>A0A8C7QCS4</accession>
<dbReference type="InterPro" id="IPR028889">
    <property type="entry name" value="USP"/>
</dbReference>
<dbReference type="InterPro" id="IPR038765">
    <property type="entry name" value="Papain-like_cys_pep_sf"/>
</dbReference>
<evidence type="ECO:0000256" key="7">
    <source>
        <dbReference type="ARBA" id="ARBA00022807"/>
    </source>
</evidence>
<evidence type="ECO:0000256" key="6">
    <source>
        <dbReference type="ARBA" id="ARBA00022801"/>
    </source>
</evidence>
<evidence type="ECO:0000259" key="9">
    <source>
        <dbReference type="PROSITE" id="PS50235"/>
    </source>
</evidence>
<feature type="region of interest" description="Disordered" evidence="8">
    <location>
        <begin position="446"/>
        <end position="467"/>
    </location>
</feature>
<feature type="domain" description="USP" evidence="9">
    <location>
        <begin position="127"/>
        <end position="428"/>
    </location>
</feature>
<comment type="catalytic activity">
    <reaction evidence="1">
        <text>Thiol-dependent hydrolysis of ester, thioester, amide, peptide and isopeptide bonds formed by the C-terminal Gly of ubiquitin (a 76-residue protein attached to proteins as an intracellular targeting signal).</text>
        <dbReference type="EC" id="3.4.19.12"/>
    </reaction>
</comment>
<feature type="compositionally biased region" description="Polar residues" evidence="8">
    <location>
        <begin position="730"/>
        <end position="744"/>
    </location>
</feature>
<evidence type="ECO:0000256" key="5">
    <source>
        <dbReference type="ARBA" id="ARBA00022786"/>
    </source>
</evidence>
<protein>
    <recommendedName>
        <fullName evidence="2">ubiquitinyl hydrolase 1</fullName>
        <ecNumber evidence="2">3.4.19.12</ecNumber>
    </recommendedName>
</protein>
<feature type="compositionally biased region" description="Basic residues" evidence="8">
    <location>
        <begin position="787"/>
        <end position="797"/>
    </location>
</feature>
<keyword evidence="7" id="KW-0788">Thiol protease</keyword>
<keyword evidence="11" id="KW-1185">Reference proteome</keyword>
<evidence type="ECO:0000256" key="1">
    <source>
        <dbReference type="ARBA" id="ARBA00000707"/>
    </source>
</evidence>
<keyword evidence="6" id="KW-0378">Hydrolase</keyword>
<feature type="compositionally biased region" description="Low complexity" evidence="8">
    <location>
        <begin position="648"/>
        <end position="667"/>
    </location>
</feature>
<dbReference type="GO" id="GO:0005829">
    <property type="term" value="C:cytosol"/>
    <property type="evidence" value="ECO:0007669"/>
    <property type="project" value="TreeGrafter"/>
</dbReference>
<dbReference type="GO" id="GO:0006508">
    <property type="term" value="P:proteolysis"/>
    <property type="evidence" value="ECO:0007669"/>
    <property type="project" value="UniProtKB-KW"/>
</dbReference>
<name>A0A8C7QCS4_ONCMY</name>
<feature type="region of interest" description="Disordered" evidence="8">
    <location>
        <begin position="1"/>
        <end position="26"/>
    </location>
</feature>
<reference evidence="10" key="2">
    <citation type="submission" date="2025-08" db="UniProtKB">
        <authorList>
            <consortium name="Ensembl"/>
        </authorList>
    </citation>
    <scope>IDENTIFICATION</scope>
</reference>
<dbReference type="Ensembl" id="ENSOMYT00000038002.2">
    <property type="protein sequence ID" value="ENSOMYP00000034858.2"/>
    <property type="gene ID" value="ENSOMYG00000016197.2"/>
</dbReference>
<feature type="region of interest" description="Disordered" evidence="8">
    <location>
        <begin position="981"/>
        <end position="1007"/>
    </location>
</feature>
<dbReference type="Proteomes" id="UP000694395">
    <property type="component" value="Chromosome 12"/>
</dbReference>
<organism evidence="10 11">
    <name type="scientific">Oncorhynchus mykiss</name>
    <name type="common">Rainbow trout</name>
    <name type="synonym">Salmo gairdneri</name>
    <dbReference type="NCBI Taxonomy" id="8022"/>
    <lineage>
        <taxon>Eukaryota</taxon>
        <taxon>Metazoa</taxon>
        <taxon>Chordata</taxon>
        <taxon>Craniata</taxon>
        <taxon>Vertebrata</taxon>
        <taxon>Euteleostomi</taxon>
        <taxon>Actinopterygii</taxon>
        <taxon>Neopterygii</taxon>
        <taxon>Teleostei</taxon>
        <taxon>Protacanthopterygii</taxon>
        <taxon>Salmoniformes</taxon>
        <taxon>Salmonidae</taxon>
        <taxon>Salmoninae</taxon>
        <taxon>Oncorhynchus</taxon>
    </lineage>
</organism>
<feature type="region of interest" description="Disordered" evidence="8">
    <location>
        <begin position="488"/>
        <end position="961"/>
    </location>
</feature>
<feature type="compositionally biased region" description="Basic residues" evidence="8">
    <location>
        <begin position="746"/>
        <end position="755"/>
    </location>
</feature>
<dbReference type="GO" id="GO:0005634">
    <property type="term" value="C:nucleus"/>
    <property type="evidence" value="ECO:0007669"/>
    <property type="project" value="TreeGrafter"/>
</dbReference>
<evidence type="ECO:0000256" key="8">
    <source>
        <dbReference type="SAM" id="MobiDB-lite"/>
    </source>
</evidence>
<dbReference type="Pfam" id="PF00443">
    <property type="entry name" value="UCH"/>
    <property type="match status" value="1"/>
</dbReference>
<dbReference type="InterPro" id="IPR050164">
    <property type="entry name" value="Peptidase_C19"/>
</dbReference>
<evidence type="ECO:0000313" key="11">
    <source>
        <dbReference type="Proteomes" id="UP000694395"/>
    </source>
</evidence>
<keyword evidence="5" id="KW-0833">Ubl conjugation pathway</keyword>
<gene>
    <name evidence="10" type="primary">LOC110516187</name>
</gene>
<dbReference type="AlphaFoldDB" id="A0A8C7QCS4"/>
<dbReference type="InterPro" id="IPR001394">
    <property type="entry name" value="Peptidase_C19_UCH"/>
</dbReference>
<feature type="compositionally biased region" description="Polar residues" evidence="8">
    <location>
        <begin position="607"/>
        <end position="619"/>
    </location>
</feature>
<dbReference type="FunFam" id="3.90.70.10:FF:000016">
    <property type="entry name" value="Ubiquitin carboxyl-terminal hydrolase 36"/>
    <property type="match status" value="1"/>
</dbReference>
<dbReference type="SUPFAM" id="SSF54001">
    <property type="entry name" value="Cysteine proteinases"/>
    <property type="match status" value="1"/>
</dbReference>
<dbReference type="Gene3D" id="3.90.70.10">
    <property type="entry name" value="Cysteine proteinases"/>
    <property type="match status" value="1"/>
</dbReference>
<dbReference type="EC" id="3.4.19.12" evidence="2"/>
<feature type="compositionally biased region" description="Polar residues" evidence="8">
    <location>
        <begin position="72"/>
        <end position="83"/>
    </location>
</feature>
<feature type="compositionally biased region" description="Basic and acidic residues" evidence="8">
    <location>
        <begin position="806"/>
        <end position="815"/>
    </location>
</feature>
<dbReference type="CDD" id="cd02661">
    <property type="entry name" value="Peptidase_C19E"/>
    <property type="match status" value="1"/>
</dbReference>
<feature type="region of interest" description="Disordered" evidence="8">
    <location>
        <begin position="69"/>
        <end position="103"/>
    </location>
</feature>
<reference evidence="10" key="1">
    <citation type="submission" date="2020-07" db="EMBL/GenBank/DDBJ databases">
        <title>A long reads based de novo assembly of the rainbow trout Arlee double haploid line genome.</title>
        <authorList>
            <person name="Gao G."/>
            <person name="Palti Y."/>
        </authorList>
    </citation>
    <scope>NUCLEOTIDE SEQUENCE [LARGE SCALE GENOMIC DNA]</scope>
</reference>
<dbReference type="GO" id="GO:0016579">
    <property type="term" value="P:protein deubiquitination"/>
    <property type="evidence" value="ECO:0007669"/>
    <property type="project" value="InterPro"/>
</dbReference>
<dbReference type="GeneTree" id="ENSGT00940000157948"/>
<keyword evidence="3" id="KW-0597">Phosphoprotein</keyword>
<feature type="compositionally biased region" description="Basic and acidic residues" evidence="8">
    <location>
        <begin position="625"/>
        <end position="636"/>
    </location>
</feature>
<feature type="compositionally biased region" description="Polar residues" evidence="8">
    <location>
        <begin position="448"/>
        <end position="467"/>
    </location>
</feature>
<feature type="compositionally biased region" description="Basic residues" evidence="8">
    <location>
        <begin position="882"/>
        <end position="891"/>
    </location>
</feature>
<feature type="compositionally biased region" description="Low complexity" evidence="8">
    <location>
        <begin position="574"/>
        <end position="591"/>
    </location>
</feature>
<evidence type="ECO:0000256" key="2">
    <source>
        <dbReference type="ARBA" id="ARBA00012759"/>
    </source>
</evidence>
<feature type="compositionally biased region" description="Polar residues" evidence="8">
    <location>
        <begin position="494"/>
        <end position="515"/>
    </location>
</feature>